<comment type="caution">
    <text evidence="4">The sequence shown here is derived from an EMBL/GenBank/DDBJ whole genome shotgun (WGS) entry which is preliminary data.</text>
</comment>
<reference evidence="4 5" key="2">
    <citation type="journal article" date="2021" name="Curr. Genet.">
        <title>Genetic response to nitrogen starvation in the aggressive Eucalyptus foliar pathogen Teratosphaeria destructans.</title>
        <authorList>
            <person name="Havenga M."/>
            <person name="Wingfield B.D."/>
            <person name="Wingfield M.J."/>
            <person name="Dreyer L.L."/>
            <person name="Roets F."/>
            <person name="Aylward J."/>
        </authorList>
    </citation>
    <scope>NUCLEOTIDE SEQUENCE [LARGE SCALE GENOMIC DNA]</scope>
    <source>
        <strain evidence="4">CMW44962</strain>
    </source>
</reference>
<evidence type="ECO:0000313" key="4">
    <source>
        <dbReference type="EMBL" id="KAH9825686.1"/>
    </source>
</evidence>
<reference evidence="4 5" key="1">
    <citation type="journal article" date="2018" name="IMA Fungus">
        <title>IMA Genome-F 10: Nine draft genome sequences of Claviceps purpurea s.lat., including C. arundinis, C. humidiphila, and C. cf. spartinae, pseudomolecules for the pitch canker pathogen Fusarium circinatum, draft genome of Davidsoniella eucalypti, Grosmannia galeiformis, Quambalaria eucalypti, and Teratosphaeria destructans.</title>
        <authorList>
            <person name="Wingfield B.D."/>
            <person name="Liu M."/>
            <person name="Nguyen H.D."/>
            <person name="Lane F.A."/>
            <person name="Morgan S.W."/>
            <person name="De Vos L."/>
            <person name="Wilken P.M."/>
            <person name="Duong T.A."/>
            <person name="Aylward J."/>
            <person name="Coetzee M.P."/>
            <person name="Dadej K."/>
            <person name="De Beer Z.W."/>
            <person name="Findlay W."/>
            <person name="Havenga M."/>
            <person name="Kolarik M."/>
            <person name="Menzies J.G."/>
            <person name="Naidoo K."/>
            <person name="Pochopski O."/>
            <person name="Shoukouhi P."/>
            <person name="Santana Q.C."/>
            <person name="Seifert K.A."/>
            <person name="Soal N."/>
            <person name="Steenkamp E.T."/>
            <person name="Tatham C.T."/>
            <person name="van der Nest M.A."/>
            <person name="Wingfield M.J."/>
        </authorList>
    </citation>
    <scope>NUCLEOTIDE SEQUENCE [LARGE SCALE GENOMIC DNA]</scope>
    <source>
        <strain evidence="4">CMW44962</strain>
    </source>
</reference>
<dbReference type="PRINTS" id="PR00081">
    <property type="entry name" value="GDHRDH"/>
</dbReference>
<dbReference type="Gene3D" id="3.40.50.720">
    <property type="entry name" value="NAD(P)-binding Rossmann-like Domain"/>
    <property type="match status" value="1"/>
</dbReference>
<dbReference type="AlphaFoldDB" id="A0A9W7SNK4"/>
<dbReference type="EMBL" id="RIBY02002089">
    <property type="protein sequence ID" value="KAH9825686.1"/>
    <property type="molecule type" value="Genomic_DNA"/>
</dbReference>
<name>A0A9W7SNK4_9PEZI</name>
<evidence type="ECO:0000256" key="2">
    <source>
        <dbReference type="ARBA" id="ARBA00023002"/>
    </source>
</evidence>
<organism evidence="4 5">
    <name type="scientific">Teratosphaeria destructans</name>
    <dbReference type="NCBI Taxonomy" id="418781"/>
    <lineage>
        <taxon>Eukaryota</taxon>
        <taxon>Fungi</taxon>
        <taxon>Dikarya</taxon>
        <taxon>Ascomycota</taxon>
        <taxon>Pezizomycotina</taxon>
        <taxon>Dothideomycetes</taxon>
        <taxon>Dothideomycetidae</taxon>
        <taxon>Mycosphaerellales</taxon>
        <taxon>Teratosphaeriaceae</taxon>
        <taxon>Teratosphaeria</taxon>
    </lineage>
</organism>
<dbReference type="Pfam" id="PF00106">
    <property type="entry name" value="adh_short"/>
    <property type="match status" value="1"/>
</dbReference>
<feature type="region of interest" description="Disordered" evidence="3">
    <location>
        <begin position="1"/>
        <end position="22"/>
    </location>
</feature>
<keyword evidence="2" id="KW-0560">Oxidoreductase</keyword>
<proteinExistence type="inferred from homology"/>
<dbReference type="Proteomes" id="UP001138500">
    <property type="component" value="Unassembled WGS sequence"/>
</dbReference>
<comment type="similarity">
    <text evidence="1">Belongs to the short-chain dehydrogenases/reductases (SDR) family.</text>
</comment>
<dbReference type="OrthoDB" id="1933717at2759"/>
<dbReference type="CDD" id="cd05233">
    <property type="entry name" value="SDR_c"/>
    <property type="match status" value="1"/>
</dbReference>
<dbReference type="InterPro" id="IPR002347">
    <property type="entry name" value="SDR_fam"/>
</dbReference>
<gene>
    <name evidence="4" type="ORF">Tdes44962_MAKER00616</name>
</gene>
<dbReference type="PANTHER" id="PTHR42901">
    <property type="entry name" value="ALCOHOL DEHYDROGENASE"/>
    <property type="match status" value="1"/>
</dbReference>
<feature type="region of interest" description="Disordered" evidence="3">
    <location>
        <begin position="223"/>
        <end position="248"/>
    </location>
</feature>
<evidence type="ECO:0000256" key="3">
    <source>
        <dbReference type="SAM" id="MobiDB-lite"/>
    </source>
</evidence>
<dbReference type="SUPFAM" id="SSF51735">
    <property type="entry name" value="NAD(P)-binding Rossmann-fold domains"/>
    <property type="match status" value="1"/>
</dbReference>
<accession>A0A9W7SNK4</accession>
<evidence type="ECO:0000256" key="1">
    <source>
        <dbReference type="ARBA" id="ARBA00006484"/>
    </source>
</evidence>
<sequence>MNGKITPFPSLTQTWHDKPYPALDPTRPELSAKGKVVAITGGGGAIGGAIALAFAKAGAKVAILGRRTNLLHETRDKVKREVEGASVLCVHADISVADSLRRALGNVKKDLGEVWCLVANAGYLPELKSMAEAEEEEWWKGFEVNVKGAFHTARAFPSVAAKDAVLVDISAGLVHMPAMPNASGYVSSKLAATKIYETLGREHSSISVIHIHPGVVKSELNLKAGMPSHDDGDSHHSARPPPAKETLTDDAVNLPGQFVVWAASEEARGFRGKFLWCNWDVEELVERKGQLGRDGMLTVGLIGWSGQEFCFTSAERLIEVLDGHPRMRSVIERELGDGDLDDIAMGVLEDWVYAHAADMWHEAKIDDTKHEVSWQDEHNACSRAYQLSGGKAYHRAEDYARSKSRRMSAGTDFG</sequence>
<protein>
    <submittedName>
        <fullName evidence="4">NAD(P)-binding protein</fullName>
    </submittedName>
</protein>
<dbReference type="GO" id="GO:0016491">
    <property type="term" value="F:oxidoreductase activity"/>
    <property type="evidence" value="ECO:0007669"/>
    <property type="project" value="UniProtKB-KW"/>
</dbReference>
<dbReference type="PANTHER" id="PTHR42901:SF1">
    <property type="entry name" value="ALCOHOL DEHYDROGENASE"/>
    <property type="match status" value="1"/>
</dbReference>
<dbReference type="InterPro" id="IPR036291">
    <property type="entry name" value="NAD(P)-bd_dom_sf"/>
</dbReference>
<evidence type="ECO:0000313" key="5">
    <source>
        <dbReference type="Proteomes" id="UP001138500"/>
    </source>
</evidence>
<keyword evidence="5" id="KW-1185">Reference proteome</keyword>